<dbReference type="InterPro" id="IPR019378">
    <property type="entry name" value="GDP-Fuc_O-FucTrfase"/>
</dbReference>
<evidence type="ECO:0000256" key="8">
    <source>
        <dbReference type="ARBA" id="ARBA00025803"/>
    </source>
</evidence>
<dbReference type="GeneTree" id="ENSGT00390000016063"/>
<keyword evidence="6" id="KW-0294">Fucose metabolism</keyword>
<evidence type="ECO:0000256" key="3">
    <source>
        <dbReference type="ARBA" id="ARBA00012196"/>
    </source>
</evidence>
<dbReference type="InParanoid" id="H2YAJ9"/>
<dbReference type="AlphaFoldDB" id="H2YAJ9"/>
<dbReference type="Ensembl" id="ENSCSAVT00000002385.1">
    <property type="protein sequence ID" value="ENSCSAVP00000002347.1"/>
    <property type="gene ID" value="ENSCSAVG00000001378.1"/>
</dbReference>
<keyword evidence="7" id="KW-0119">Carbohydrate metabolism</keyword>
<dbReference type="InterPro" id="IPR045130">
    <property type="entry name" value="OFUT2-like"/>
</dbReference>
<name>H2YAJ9_CIOSA</name>
<comment type="catalytic activity">
    <reaction evidence="11">
        <text>L-threonyl-[protein] + GDP-beta-L-fucose = 3-O-(alpha-L-fucosyl)-L-threonyl-[protein] + GDP + H(+)</text>
        <dbReference type="Rhea" id="RHEA:70491"/>
        <dbReference type="Rhea" id="RHEA-COMP:11060"/>
        <dbReference type="Rhea" id="RHEA-COMP:17915"/>
        <dbReference type="ChEBI" id="CHEBI:15378"/>
        <dbReference type="ChEBI" id="CHEBI:30013"/>
        <dbReference type="ChEBI" id="CHEBI:57273"/>
        <dbReference type="ChEBI" id="CHEBI:58189"/>
        <dbReference type="ChEBI" id="CHEBI:189631"/>
        <dbReference type="EC" id="2.4.1.221"/>
    </reaction>
    <physiologicalReaction direction="left-to-right" evidence="11">
        <dbReference type="Rhea" id="RHEA:70492"/>
    </physiologicalReaction>
</comment>
<dbReference type="EC" id="2.4.1.221" evidence="3"/>
<dbReference type="GO" id="GO:0046922">
    <property type="term" value="F:peptide-O-fucosyltransferase activity"/>
    <property type="evidence" value="ECO:0007669"/>
    <property type="project" value="UniProtKB-EC"/>
</dbReference>
<protein>
    <recommendedName>
        <fullName evidence="9">GDP-fucose protein O-fucosyltransferase 2</fullName>
        <ecNumber evidence="3">2.4.1.221</ecNumber>
    </recommendedName>
    <alternativeName>
        <fullName evidence="10">Peptide-O-fucosyltransferase 2</fullName>
    </alternativeName>
</protein>
<accession>H2YAJ9</accession>
<evidence type="ECO:0000256" key="1">
    <source>
        <dbReference type="ARBA" id="ARBA00004240"/>
    </source>
</evidence>
<dbReference type="Gene3D" id="3.40.50.11340">
    <property type="match status" value="1"/>
</dbReference>
<sequence length="310" mass="36231">MHKIFKHVSGLCLLLFCCYMIFGRWSENEATNIKYKQTSRKHKEINQKYGISSLDDTLRPHTVGQSHLQRSNYDDKKNNQHQRQSCEFWSSSKKLLTSSPQPKPRFKTNPRKFILPWLYNGPNNQLMGLRQAVFVAIYLNRTLVIPVFQKHFNDKTGGMQYIDSNHRFDVPSLQSLIPIITIDEFKRHCGNRIDVVFFGASTNKQQWTLESLIEAERLYKLDILDEKYRAPNSKVLGKGIVKSKSFPTKERGFLFKAEKKAVVEQYNSSRPCAFYTFPFRELRFIVPQVAAKYQTIESNYLNGEEIKETP</sequence>
<keyword evidence="13" id="KW-0732">Signal</keyword>
<comment type="subcellular location">
    <subcellularLocation>
        <location evidence="1">Endoplasmic reticulum</location>
    </subcellularLocation>
</comment>
<evidence type="ECO:0000256" key="13">
    <source>
        <dbReference type="SAM" id="SignalP"/>
    </source>
</evidence>
<comment type="catalytic activity">
    <reaction evidence="12">
        <text>L-seryl-[protein] + GDP-beta-L-fucose = 3-O-(alpha-L-fucosyl)-L-seryl-[protein] + GDP + H(+)</text>
        <dbReference type="Rhea" id="RHEA:63644"/>
        <dbReference type="Rhea" id="RHEA-COMP:9863"/>
        <dbReference type="Rhea" id="RHEA-COMP:17914"/>
        <dbReference type="ChEBI" id="CHEBI:15378"/>
        <dbReference type="ChEBI" id="CHEBI:29999"/>
        <dbReference type="ChEBI" id="CHEBI:57273"/>
        <dbReference type="ChEBI" id="CHEBI:58189"/>
        <dbReference type="ChEBI" id="CHEBI:189632"/>
        <dbReference type="EC" id="2.4.1.221"/>
    </reaction>
    <physiologicalReaction direction="left-to-right" evidence="12">
        <dbReference type="Rhea" id="RHEA:63645"/>
    </physiologicalReaction>
</comment>
<evidence type="ECO:0000256" key="5">
    <source>
        <dbReference type="ARBA" id="ARBA00022824"/>
    </source>
</evidence>
<evidence type="ECO:0000313" key="14">
    <source>
        <dbReference type="Ensembl" id="ENSCSAVP00000002347.1"/>
    </source>
</evidence>
<evidence type="ECO:0000256" key="7">
    <source>
        <dbReference type="ARBA" id="ARBA00023277"/>
    </source>
</evidence>
<proteinExistence type="inferred from homology"/>
<keyword evidence="4" id="KW-0808">Transferase</keyword>
<feature type="signal peptide" evidence="13">
    <location>
        <begin position="1"/>
        <end position="26"/>
    </location>
</feature>
<evidence type="ECO:0000256" key="12">
    <source>
        <dbReference type="ARBA" id="ARBA00048647"/>
    </source>
</evidence>
<dbReference type="Proteomes" id="UP000007875">
    <property type="component" value="Unassembled WGS sequence"/>
</dbReference>
<dbReference type="PANTHER" id="PTHR13398">
    <property type="entry name" value="GDP-FUCOSE PROTEIN O-FUCOSYLTRANSFERASE 2"/>
    <property type="match status" value="1"/>
</dbReference>
<dbReference type="GO" id="GO:0006004">
    <property type="term" value="P:fucose metabolic process"/>
    <property type="evidence" value="ECO:0007669"/>
    <property type="project" value="UniProtKB-KW"/>
</dbReference>
<evidence type="ECO:0000256" key="11">
    <source>
        <dbReference type="ARBA" id="ARBA00047273"/>
    </source>
</evidence>
<reference evidence="14" key="3">
    <citation type="submission" date="2025-09" db="UniProtKB">
        <authorList>
            <consortium name="Ensembl"/>
        </authorList>
    </citation>
    <scope>IDENTIFICATION</scope>
</reference>
<evidence type="ECO:0000256" key="9">
    <source>
        <dbReference type="ARBA" id="ARBA00026232"/>
    </source>
</evidence>
<organism evidence="14 15">
    <name type="scientific">Ciona savignyi</name>
    <name type="common">Pacific transparent sea squirt</name>
    <dbReference type="NCBI Taxonomy" id="51511"/>
    <lineage>
        <taxon>Eukaryota</taxon>
        <taxon>Metazoa</taxon>
        <taxon>Chordata</taxon>
        <taxon>Tunicata</taxon>
        <taxon>Ascidiacea</taxon>
        <taxon>Phlebobranchia</taxon>
        <taxon>Cionidae</taxon>
        <taxon>Ciona</taxon>
    </lineage>
</organism>
<evidence type="ECO:0000256" key="2">
    <source>
        <dbReference type="ARBA" id="ARBA00004922"/>
    </source>
</evidence>
<reference evidence="15" key="1">
    <citation type="submission" date="2003-08" db="EMBL/GenBank/DDBJ databases">
        <authorList>
            <person name="Birren B."/>
            <person name="Nusbaum C."/>
            <person name="Abebe A."/>
            <person name="Abouelleil A."/>
            <person name="Adekoya E."/>
            <person name="Ait-zahra M."/>
            <person name="Allen N."/>
            <person name="Allen T."/>
            <person name="An P."/>
            <person name="Anderson M."/>
            <person name="Anderson S."/>
            <person name="Arachchi H."/>
            <person name="Armbruster J."/>
            <person name="Bachantsang P."/>
            <person name="Baldwin J."/>
            <person name="Barry A."/>
            <person name="Bayul T."/>
            <person name="Blitshsteyn B."/>
            <person name="Bloom T."/>
            <person name="Blye J."/>
            <person name="Boguslavskiy L."/>
            <person name="Borowsky M."/>
            <person name="Boukhgalter B."/>
            <person name="Brunache A."/>
            <person name="Butler J."/>
            <person name="Calixte N."/>
            <person name="Calvo S."/>
            <person name="Camarata J."/>
            <person name="Campo K."/>
            <person name="Chang J."/>
            <person name="Cheshatsang Y."/>
            <person name="Citroen M."/>
            <person name="Collymore A."/>
            <person name="Considine T."/>
            <person name="Cook A."/>
            <person name="Cooke P."/>
            <person name="Corum B."/>
            <person name="Cuomo C."/>
            <person name="David R."/>
            <person name="Dawoe T."/>
            <person name="Degray S."/>
            <person name="Dodge S."/>
            <person name="Dooley K."/>
            <person name="Dorje P."/>
            <person name="Dorjee K."/>
            <person name="Dorris L."/>
            <person name="Duffey N."/>
            <person name="Dupes A."/>
            <person name="Elkins T."/>
            <person name="Engels R."/>
            <person name="Erickson J."/>
            <person name="Farina A."/>
            <person name="Faro S."/>
            <person name="Ferreira P."/>
            <person name="Fischer H."/>
            <person name="Fitzgerald M."/>
            <person name="Foley K."/>
            <person name="Gage D."/>
            <person name="Galagan J."/>
            <person name="Gearin G."/>
            <person name="Gnerre S."/>
            <person name="Gnirke A."/>
            <person name="Goyette A."/>
            <person name="Graham J."/>
            <person name="Grandbois E."/>
            <person name="Gyaltsen K."/>
            <person name="Hafez N."/>
            <person name="Hagopian D."/>
            <person name="Hagos B."/>
            <person name="Hall J."/>
            <person name="Hatcher B."/>
            <person name="Heller A."/>
            <person name="Higgins H."/>
            <person name="Honan T."/>
            <person name="Horn A."/>
            <person name="Houde N."/>
            <person name="Hughes L."/>
            <person name="Hulme W."/>
            <person name="Husby E."/>
            <person name="Iliev I."/>
            <person name="Jaffe D."/>
            <person name="Jones C."/>
            <person name="Kamal M."/>
            <person name="Kamat A."/>
            <person name="Kamvysselis M."/>
            <person name="Karlsson E."/>
            <person name="Kells C."/>
            <person name="Kieu A."/>
            <person name="Kisner P."/>
            <person name="Kodira C."/>
            <person name="Kulbokas E."/>
            <person name="Labutti K."/>
            <person name="Lama D."/>
            <person name="Landers T."/>
            <person name="Leger J."/>
            <person name="Levine S."/>
            <person name="Lewis D."/>
            <person name="Lewis T."/>
            <person name="Lindblad-toh K."/>
            <person name="Liu X."/>
            <person name="Lokyitsang T."/>
            <person name="Lokyitsang Y."/>
            <person name="Lucien O."/>
            <person name="Lui A."/>
            <person name="Ma L.J."/>
            <person name="Mabbitt R."/>
            <person name="Macdonald J."/>
            <person name="Maclean C."/>
            <person name="Major J."/>
            <person name="Manning J."/>
            <person name="Marabella R."/>
            <person name="Maru K."/>
            <person name="Matthews C."/>
            <person name="Mauceli E."/>
            <person name="Mccarthy M."/>
            <person name="Mcdonough S."/>
            <person name="Mcghee T."/>
            <person name="Meldrim J."/>
            <person name="Meneus L."/>
            <person name="Mesirov J."/>
            <person name="Mihalev A."/>
            <person name="Mihova T."/>
            <person name="Mikkelsen T."/>
            <person name="Mlenga V."/>
            <person name="Moru K."/>
            <person name="Mozes J."/>
            <person name="Mulrain L."/>
            <person name="Munson G."/>
            <person name="Naylor J."/>
            <person name="Newes C."/>
            <person name="Nguyen C."/>
            <person name="Nguyen N."/>
            <person name="Nguyen T."/>
            <person name="Nicol R."/>
            <person name="Nielsen C."/>
            <person name="Nizzari M."/>
            <person name="Norbu C."/>
            <person name="Norbu N."/>
            <person name="O'donnell P."/>
            <person name="Okoawo O."/>
            <person name="O'leary S."/>
            <person name="Omotosho B."/>
            <person name="O'neill K."/>
            <person name="Osman S."/>
            <person name="Parker S."/>
            <person name="Perrin D."/>
            <person name="Phunkhang P."/>
            <person name="Piqani B."/>
            <person name="Purcell S."/>
            <person name="Rachupka T."/>
            <person name="Ramasamy U."/>
            <person name="Rameau R."/>
            <person name="Ray V."/>
            <person name="Raymond C."/>
            <person name="Retta R."/>
            <person name="Richardson S."/>
            <person name="Rise C."/>
            <person name="Rodriguez J."/>
            <person name="Rogers J."/>
            <person name="Rogov P."/>
            <person name="Rutman M."/>
            <person name="Schupbach R."/>
            <person name="Seaman C."/>
            <person name="Settipalli S."/>
            <person name="Sharpe T."/>
            <person name="Sheridan J."/>
            <person name="Sherpa N."/>
            <person name="Shi J."/>
            <person name="Smirnov S."/>
            <person name="Smith C."/>
            <person name="Sougnez C."/>
            <person name="Spencer B."/>
            <person name="Stalker J."/>
            <person name="Stange-thomann N."/>
            <person name="Stavropoulos S."/>
            <person name="Stetson K."/>
            <person name="Stone C."/>
            <person name="Stone S."/>
            <person name="Stubbs M."/>
            <person name="Talamas J."/>
            <person name="Tchuinga P."/>
            <person name="Tenzing P."/>
            <person name="Tesfaye S."/>
            <person name="Theodore J."/>
            <person name="Thoulutsang Y."/>
            <person name="Topham K."/>
            <person name="Towey S."/>
            <person name="Tsamla T."/>
            <person name="Tsomo N."/>
            <person name="Vallee D."/>
            <person name="Vassiliev H."/>
            <person name="Venkataraman V."/>
            <person name="Vinson J."/>
            <person name="Vo A."/>
            <person name="Wade C."/>
            <person name="Wang S."/>
            <person name="Wangchuk T."/>
            <person name="Wangdi T."/>
            <person name="Whittaker C."/>
            <person name="Wilkinson J."/>
            <person name="Wu Y."/>
            <person name="Wyman D."/>
            <person name="Yadav S."/>
            <person name="Yang S."/>
            <person name="Yang X."/>
            <person name="Yeager S."/>
            <person name="Yee E."/>
            <person name="Young G."/>
            <person name="Zainoun J."/>
            <person name="Zembeck L."/>
            <person name="Zimmer A."/>
            <person name="Zody M."/>
            <person name="Lander E."/>
        </authorList>
    </citation>
    <scope>NUCLEOTIDE SEQUENCE [LARGE SCALE GENOMIC DNA]</scope>
</reference>
<keyword evidence="5" id="KW-0256">Endoplasmic reticulum</keyword>
<evidence type="ECO:0000256" key="4">
    <source>
        <dbReference type="ARBA" id="ARBA00022679"/>
    </source>
</evidence>
<dbReference type="HOGENOM" id="CLU_1117872_0_0_1"/>
<keyword evidence="15" id="KW-1185">Reference proteome</keyword>
<evidence type="ECO:0000256" key="6">
    <source>
        <dbReference type="ARBA" id="ARBA00023253"/>
    </source>
</evidence>
<comment type="pathway">
    <text evidence="2">Protein modification; protein glycosylation.</text>
</comment>
<feature type="chain" id="PRO_5003577474" description="GDP-fucose protein O-fucosyltransferase 2" evidence="13">
    <location>
        <begin position="27"/>
        <end position="310"/>
    </location>
</feature>
<comment type="similarity">
    <text evidence="8">Belongs to the glycosyltransferase 68 family.</text>
</comment>
<evidence type="ECO:0000313" key="15">
    <source>
        <dbReference type="Proteomes" id="UP000007875"/>
    </source>
</evidence>
<evidence type="ECO:0000256" key="10">
    <source>
        <dbReference type="ARBA" id="ARBA00033083"/>
    </source>
</evidence>
<dbReference type="PANTHER" id="PTHR13398:SF0">
    <property type="entry name" value="GDP-FUCOSE PROTEIN O-FUCOSYLTRANSFERASE 2"/>
    <property type="match status" value="1"/>
</dbReference>
<dbReference type="Pfam" id="PF10250">
    <property type="entry name" value="O-FucT"/>
    <property type="match status" value="1"/>
</dbReference>
<dbReference type="GO" id="GO:0005783">
    <property type="term" value="C:endoplasmic reticulum"/>
    <property type="evidence" value="ECO:0007669"/>
    <property type="project" value="UniProtKB-SubCell"/>
</dbReference>
<reference evidence="14" key="2">
    <citation type="submission" date="2025-08" db="UniProtKB">
        <authorList>
            <consortium name="Ensembl"/>
        </authorList>
    </citation>
    <scope>IDENTIFICATION</scope>
</reference>